<gene>
    <name evidence="1" type="ORF">tv_R7</name>
</gene>
<accession>H6WBF1</accession>
<evidence type="ECO:0000313" key="1">
    <source>
        <dbReference type="EMBL" id="AEY99265.1"/>
    </source>
</evidence>
<protein>
    <submittedName>
        <fullName evidence="1">Zinc finger C2H2-type domain-containing protein</fullName>
    </submittedName>
</protein>
<organism evidence="1">
    <name type="scientific">Moumouvirus sp. 'Monve'</name>
    <dbReference type="NCBI Taxonomy" id="1128131"/>
    <lineage>
        <taxon>Viruses</taxon>
        <taxon>Varidnaviria</taxon>
        <taxon>Bamfordvirae</taxon>
        <taxon>Nucleocytoviricota</taxon>
        <taxon>Megaviricetes</taxon>
        <taxon>Imitervirales</taxon>
        <taxon>Mimiviridae</taxon>
        <taxon>Megamimivirinae</taxon>
        <taxon>Moumouvirus</taxon>
    </lineage>
</organism>
<name>H6WBF1_9VIRU</name>
<reference evidence="1" key="1">
    <citation type="journal article" date="2012" name="Proc. Natl. Acad. Sci. U.S.A.">
        <title>Provirophages and transpovirons as the diverse mobilome of giant viruses.</title>
        <authorList>
            <person name="Desnues C."/>
            <person name="La Scola B."/>
            <person name="Yutin N."/>
            <person name="Fournous G."/>
            <person name="Robert C."/>
            <person name="Azza S."/>
            <person name="Jardot P."/>
            <person name="Monteil S."/>
            <person name="Campocasso A."/>
            <person name="Koonin E.V."/>
            <person name="Raoult D."/>
        </authorList>
    </citation>
    <scope>NUCLEOTIDE SEQUENCE</scope>
</reference>
<dbReference type="EMBL" id="JQ063129">
    <property type="protein sequence ID" value="AEY99265.1"/>
    <property type="molecule type" value="Genomic_DNA"/>
</dbReference>
<proteinExistence type="predicted"/>
<sequence>MSLSTIKKLNTDQLLLLHDRIVLQFLKKSQQEYDEKTYPVKTPNDKLICLTCGGSYIRQKNLFMKKLINIQEH</sequence>